<evidence type="ECO:0000256" key="3">
    <source>
        <dbReference type="ARBA" id="ARBA00022989"/>
    </source>
</evidence>
<feature type="region of interest" description="Disordered" evidence="5">
    <location>
        <begin position="466"/>
        <end position="543"/>
    </location>
</feature>
<protein>
    <recommendedName>
        <fullName evidence="9">DUF803-domain-containing protein</fullName>
    </recommendedName>
</protein>
<dbReference type="EMBL" id="AP028215">
    <property type="protein sequence ID" value="BEI91443.1"/>
    <property type="molecule type" value="Genomic_DNA"/>
</dbReference>
<keyword evidence="2 6" id="KW-0812">Transmembrane</keyword>
<evidence type="ECO:0000256" key="6">
    <source>
        <dbReference type="SAM" id="Phobius"/>
    </source>
</evidence>
<keyword evidence="3 6" id="KW-1133">Transmembrane helix</keyword>
<evidence type="ECO:0000313" key="7">
    <source>
        <dbReference type="EMBL" id="BEI91443.1"/>
    </source>
</evidence>
<evidence type="ECO:0000256" key="5">
    <source>
        <dbReference type="SAM" id="MobiDB-lite"/>
    </source>
</evidence>
<dbReference type="InterPro" id="IPR037185">
    <property type="entry name" value="EmrE-like"/>
</dbReference>
<accession>A0AA48QVL6</accession>
<keyword evidence="4 6" id="KW-0472">Membrane</keyword>
<dbReference type="SUPFAM" id="SSF103481">
    <property type="entry name" value="Multidrug resistance efflux transporter EmrE"/>
    <property type="match status" value="1"/>
</dbReference>
<evidence type="ECO:0000256" key="4">
    <source>
        <dbReference type="ARBA" id="ARBA00023136"/>
    </source>
</evidence>
<dbReference type="GO" id="GO:0015095">
    <property type="term" value="F:magnesium ion transmembrane transporter activity"/>
    <property type="evidence" value="ECO:0007669"/>
    <property type="project" value="InterPro"/>
</dbReference>
<dbReference type="PANTHER" id="PTHR12570:SF82">
    <property type="entry name" value="NIPA-LIKE PROTEIN 3"/>
    <property type="match status" value="1"/>
</dbReference>
<comment type="subcellular location">
    <subcellularLocation>
        <location evidence="1">Membrane</location>
        <topology evidence="1">Multi-pass membrane protein</topology>
    </subcellularLocation>
</comment>
<dbReference type="Proteomes" id="UP001233271">
    <property type="component" value="Chromosome 4"/>
</dbReference>
<dbReference type="PANTHER" id="PTHR12570">
    <property type="match status" value="1"/>
</dbReference>
<gene>
    <name evidence="7" type="ORF">CcaverHIS019_0402630</name>
</gene>
<feature type="compositionally biased region" description="Basic and acidic residues" evidence="5">
    <location>
        <begin position="466"/>
        <end position="476"/>
    </location>
</feature>
<feature type="transmembrane region" description="Helical" evidence="6">
    <location>
        <begin position="303"/>
        <end position="324"/>
    </location>
</feature>
<dbReference type="InterPro" id="IPR008521">
    <property type="entry name" value="Mg_trans_NIPA"/>
</dbReference>
<feature type="compositionally biased region" description="Low complexity" evidence="5">
    <location>
        <begin position="417"/>
        <end position="429"/>
    </location>
</feature>
<feature type="transmembrane region" description="Helical" evidence="6">
    <location>
        <begin position="272"/>
        <end position="297"/>
    </location>
</feature>
<evidence type="ECO:0000313" key="8">
    <source>
        <dbReference type="Proteomes" id="UP001233271"/>
    </source>
</evidence>
<feature type="transmembrane region" description="Helical" evidence="6">
    <location>
        <begin position="364"/>
        <end position="386"/>
    </location>
</feature>
<feature type="transmembrane region" description="Helical" evidence="6">
    <location>
        <begin position="184"/>
        <end position="202"/>
    </location>
</feature>
<feature type="region of interest" description="Disordered" evidence="5">
    <location>
        <begin position="390"/>
        <end position="442"/>
    </location>
</feature>
<reference evidence="7" key="1">
    <citation type="journal article" date="2023" name="BMC Genomics">
        <title>Chromosome-level genome assemblies of Cutaneotrichosporon spp. (Trichosporonales, Basidiomycota) reveal imbalanced evolution between nucleotide sequences and chromosome synteny.</title>
        <authorList>
            <person name="Kobayashi Y."/>
            <person name="Kayamori A."/>
            <person name="Aoki K."/>
            <person name="Shiwa Y."/>
            <person name="Matsutani M."/>
            <person name="Fujita N."/>
            <person name="Sugita T."/>
            <person name="Iwasaki W."/>
            <person name="Tanaka N."/>
            <person name="Takashima M."/>
        </authorList>
    </citation>
    <scope>NUCLEOTIDE SEQUENCE</scope>
    <source>
        <strain evidence="7">HIS019</strain>
    </source>
</reference>
<sequence>MAEDLVDSVTDTLLAAATATATFIAEAAATAATDEWLTNDNSSLPLGMDGSDVIPAPSSEGSYFVLDHQKQQGIPKRQRAKEYMRPLWLAGMGIYIASQLFGSPLALRYLRPDWVAPLGASSLVFNFLFAYWLVGTPVTQSDIRGTLFIVLGVILIVIFSSINHGLKQELTVDELSALWSRGSWLSYFFVLIFATWVVYLVGDLLHKVAKQRASFSPLPSPTMGRGSRPLPALNFFQRALAQWRGWESIVLGHLERLLQRTQDARVQWLEGIFFASCGGSLAGLCLVFTKAIVKIMWGDGHPLFHFSAIMTLILLIGTAVLQIVCLNSALRCADTVVVVPLFYAGYTVFGFINALIFYDQAGSYTRWVLVMVFVSIGVLIGGVILLSTKPEDSEPSDESNTDPAIRMRPGTSRPPLARSGAAMGASGARTLDDTRKPSEDHPQEVVWDLGEDSDDEDANANANDRLVKEAEERKEEPDSDEDEDEGRGVGGTKESRGERGGLLLQTDEDDMEDRISPRPPPRRLPSKVDEDEAETFGPWTSGR</sequence>
<keyword evidence="8" id="KW-1185">Reference proteome</keyword>
<dbReference type="GO" id="GO:0016020">
    <property type="term" value="C:membrane"/>
    <property type="evidence" value="ECO:0007669"/>
    <property type="project" value="UniProtKB-SubCell"/>
</dbReference>
<feature type="transmembrane region" description="Helical" evidence="6">
    <location>
        <begin position="114"/>
        <end position="134"/>
    </location>
</feature>
<feature type="compositionally biased region" description="Basic and acidic residues" evidence="5">
    <location>
        <begin position="430"/>
        <end position="442"/>
    </location>
</feature>
<proteinExistence type="predicted"/>
<evidence type="ECO:0008006" key="9">
    <source>
        <dbReference type="Google" id="ProtNLM"/>
    </source>
</evidence>
<dbReference type="KEGG" id="ccac:CcaHIS019_0402630"/>
<dbReference type="GeneID" id="85495313"/>
<name>A0AA48QVL6_9TREE</name>
<dbReference type="AlphaFoldDB" id="A0AA48QVL6"/>
<evidence type="ECO:0000256" key="2">
    <source>
        <dbReference type="ARBA" id="ARBA00022692"/>
    </source>
</evidence>
<evidence type="ECO:0000256" key="1">
    <source>
        <dbReference type="ARBA" id="ARBA00004141"/>
    </source>
</evidence>
<feature type="transmembrane region" description="Helical" evidence="6">
    <location>
        <begin position="336"/>
        <end position="358"/>
    </location>
</feature>
<organism evidence="7 8">
    <name type="scientific">Cutaneotrichosporon cavernicola</name>
    <dbReference type="NCBI Taxonomy" id="279322"/>
    <lineage>
        <taxon>Eukaryota</taxon>
        <taxon>Fungi</taxon>
        <taxon>Dikarya</taxon>
        <taxon>Basidiomycota</taxon>
        <taxon>Agaricomycotina</taxon>
        <taxon>Tremellomycetes</taxon>
        <taxon>Trichosporonales</taxon>
        <taxon>Trichosporonaceae</taxon>
        <taxon>Cutaneotrichosporon</taxon>
    </lineage>
</organism>
<feature type="transmembrane region" description="Helical" evidence="6">
    <location>
        <begin position="146"/>
        <end position="164"/>
    </location>
</feature>
<feature type="transmembrane region" description="Helical" evidence="6">
    <location>
        <begin position="86"/>
        <end position="102"/>
    </location>
</feature>
<dbReference type="RefSeq" id="XP_060456708.1">
    <property type="nucleotide sequence ID" value="XM_060600079.1"/>
</dbReference>